<comment type="function">
    <text evidence="8">Member of the two-component regulatory system HssS/HssR involved in intracellular heme homeostasis and tempering of staphylococcal virulence. Phosphorylated HssR binds to a direct repeat sequence within hrtAB promoter and activates the expression of hrtAB, an efflux pump, in response to extracellular heme, hemin, hemoglobin or blood.</text>
</comment>
<dbReference type="SMART" id="SM00448">
    <property type="entry name" value="REC"/>
    <property type="match status" value="1"/>
</dbReference>
<proteinExistence type="predicted"/>
<dbReference type="Proteomes" id="UP000094296">
    <property type="component" value="Unassembled WGS sequence"/>
</dbReference>
<accession>A0A1E5G0Y2</accession>
<evidence type="ECO:0000256" key="3">
    <source>
        <dbReference type="ARBA" id="ARBA00023015"/>
    </source>
</evidence>
<gene>
    <name evidence="14" type="ORF">BHF68_07855</name>
</gene>
<dbReference type="InterPro" id="IPR036388">
    <property type="entry name" value="WH-like_DNA-bd_sf"/>
</dbReference>
<sequence>MFQILVVEDNQNLALLMKARLEQAGYRVLQALDGQEALDILDEQHVDLIISDIMMPLMDGFELIESLREANYTLPILVITAKESFADKEKGFRLGTDDYMVKPINMNEMVLRVAALLRRAKIANDHKIVVGKLVLDYDNLSIHGTDIEMELPKKEFLLLFKLLSYPKRIFTRQQLLSEIWGLDTEVDERTVDSHIKKLRKKLDGRPEFEIVTIRGLGYKAVKRDD</sequence>
<evidence type="ECO:0000256" key="6">
    <source>
        <dbReference type="ARBA" id="ARBA00023159"/>
    </source>
</evidence>
<feature type="DNA-binding region" description="OmpR/PhoB-type" evidence="11">
    <location>
        <begin position="125"/>
        <end position="222"/>
    </location>
</feature>
<evidence type="ECO:0000256" key="4">
    <source>
        <dbReference type="ARBA" id="ARBA00023026"/>
    </source>
</evidence>
<dbReference type="EMBL" id="MIJE01000031">
    <property type="protein sequence ID" value="OEF96553.1"/>
    <property type="molecule type" value="Genomic_DNA"/>
</dbReference>
<name>A0A1E5G0Y2_9FIRM</name>
<dbReference type="AlphaFoldDB" id="A0A1E5G0Y2"/>
<dbReference type="GO" id="GO:0005829">
    <property type="term" value="C:cytosol"/>
    <property type="evidence" value="ECO:0007669"/>
    <property type="project" value="TreeGrafter"/>
</dbReference>
<dbReference type="RefSeq" id="WP_069643562.1">
    <property type="nucleotide sequence ID" value="NZ_MIJE01000031.1"/>
</dbReference>
<keyword evidence="15" id="KW-1185">Reference proteome</keyword>
<dbReference type="GO" id="GO:0000156">
    <property type="term" value="F:phosphorelay response regulator activity"/>
    <property type="evidence" value="ECO:0007669"/>
    <property type="project" value="TreeGrafter"/>
</dbReference>
<evidence type="ECO:0000259" key="13">
    <source>
        <dbReference type="PROSITE" id="PS51755"/>
    </source>
</evidence>
<keyword evidence="3" id="KW-0805">Transcription regulation</keyword>
<evidence type="ECO:0000256" key="9">
    <source>
        <dbReference type="ARBA" id="ARBA00039976"/>
    </source>
</evidence>
<dbReference type="Gene3D" id="1.10.10.10">
    <property type="entry name" value="Winged helix-like DNA-binding domain superfamily/Winged helix DNA-binding domain"/>
    <property type="match status" value="1"/>
</dbReference>
<dbReference type="Pfam" id="PF00486">
    <property type="entry name" value="Trans_reg_C"/>
    <property type="match status" value="1"/>
</dbReference>
<dbReference type="Gene3D" id="3.40.50.2300">
    <property type="match status" value="1"/>
</dbReference>
<feature type="modified residue" description="4-aspartylphosphate" evidence="10">
    <location>
        <position position="52"/>
    </location>
</feature>
<evidence type="ECO:0000256" key="1">
    <source>
        <dbReference type="ARBA" id="ARBA00004496"/>
    </source>
</evidence>
<feature type="domain" description="Response regulatory" evidence="12">
    <location>
        <begin position="3"/>
        <end position="117"/>
    </location>
</feature>
<evidence type="ECO:0000256" key="2">
    <source>
        <dbReference type="ARBA" id="ARBA00022490"/>
    </source>
</evidence>
<dbReference type="CDD" id="cd17574">
    <property type="entry name" value="REC_OmpR"/>
    <property type="match status" value="1"/>
</dbReference>
<comment type="subcellular location">
    <subcellularLocation>
        <location evidence="1">Cytoplasm</location>
    </subcellularLocation>
</comment>
<dbReference type="SUPFAM" id="SSF52172">
    <property type="entry name" value="CheY-like"/>
    <property type="match status" value="1"/>
</dbReference>
<dbReference type="OrthoDB" id="9790442at2"/>
<evidence type="ECO:0000313" key="15">
    <source>
        <dbReference type="Proteomes" id="UP000094296"/>
    </source>
</evidence>
<keyword evidence="7" id="KW-0804">Transcription</keyword>
<dbReference type="PANTHER" id="PTHR48111:SF49">
    <property type="entry name" value="HEME RESPONSE REGULATOR HSSR"/>
    <property type="match status" value="1"/>
</dbReference>
<reference evidence="14 15" key="1">
    <citation type="submission" date="2016-09" db="EMBL/GenBank/DDBJ databases">
        <title>Draft genome sequence for the type strain of Desulfuribacillus alkaliarsenatis AHT28, an obligately anaerobic, sulfidogenic bacterium isolated from Russian soda lake sediments.</title>
        <authorList>
            <person name="Abin C.A."/>
            <person name="Hollibaugh J.T."/>
        </authorList>
    </citation>
    <scope>NUCLEOTIDE SEQUENCE [LARGE SCALE GENOMIC DNA]</scope>
    <source>
        <strain evidence="14 15">AHT28</strain>
    </source>
</reference>
<dbReference type="InterPro" id="IPR039420">
    <property type="entry name" value="WalR-like"/>
</dbReference>
<evidence type="ECO:0000256" key="5">
    <source>
        <dbReference type="ARBA" id="ARBA00023125"/>
    </source>
</evidence>
<dbReference type="GO" id="GO:0032993">
    <property type="term" value="C:protein-DNA complex"/>
    <property type="evidence" value="ECO:0007669"/>
    <property type="project" value="TreeGrafter"/>
</dbReference>
<evidence type="ECO:0000259" key="12">
    <source>
        <dbReference type="PROSITE" id="PS50110"/>
    </source>
</evidence>
<dbReference type="SMART" id="SM00862">
    <property type="entry name" value="Trans_reg_C"/>
    <property type="match status" value="1"/>
</dbReference>
<dbReference type="PROSITE" id="PS50110">
    <property type="entry name" value="RESPONSE_REGULATORY"/>
    <property type="match status" value="1"/>
</dbReference>
<dbReference type="PROSITE" id="PS51755">
    <property type="entry name" value="OMPR_PHOB"/>
    <property type="match status" value="1"/>
</dbReference>
<keyword evidence="4" id="KW-0843">Virulence</keyword>
<keyword evidence="2" id="KW-0963">Cytoplasm</keyword>
<dbReference type="CDD" id="cd00383">
    <property type="entry name" value="trans_reg_C"/>
    <property type="match status" value="1"/>
</dbReference>
<dbReference type="STRING" id="766136.BHF68_07855"/>
<keyword evidence="10" id="KW-0597">Phosphoprotein</keyword>
<keyword evidence="6" id="KW-0010">Activator</keyword>
<dbReference type="PANTHER" id="PTHR48111">
    <property type="entry name" value="REGULATOR OF RPOS"/>
    <property type="match status" value="1"/>
</dbReference>
<evidence type="ECO:0000256" key="10">
    <source>
        <dbReference type="PROSITE-ProRule" id="PRU00169"/>
    </source>
</evidence>
<dbReference type="InterPro" id="IPR001789">
    <property type="entry name" value="Sig_transdc_resp-reg_receiver"/>
</dbReference>
<dbReference type="GO" id="GO:0000976">
    <property type="term" value="F:transcription cis-regulatory region binding"/>
    <property type="evidence" value="ECO:0007669"/>
    <property type="project" value="TreeGrafter"/>
</dbReference>
<evidence type="ECO:0000256" key="8">
    <source>
        <dbReference type="ARBA" id="ARBA00037471"/>
    </source>
</evidence>
<evidence type="ECO:0000256" key="11">
    <source>
        <dbReference type="PROSITE-ProRule" id="PRU01091"/>
    </source>
</evidence>
<dbReference type="InterPro" id="IPR011006">
    <property type="entry name" value="CheY-like_superfamily"/>
</dbReference>
<comment type="caution">
    <text evidence="14">The sequence shown here is derived from an EMBL/GenBank/DDBJ whole genome shotgun (WGS) entry which is preliminary data.</text>
</comment>
<dbReference type="GO" id="GO:0006355">
    <property type="term" value="P:regulation of DNA-templated transcription"/>
    <property type="evidence" value="ECO:0007669"/>
    <property type="project" value="InterPro"/>
</dbReference>
<feature type="domain" description="OmpR/PhoB-type" evidence="13">
    <location>
        <begin position="125"/>
        <end position="222"/>
    </location>
</feature>
<dbReference type="InterPro" id="IPR001867">
    <property type="entry name" value="OmpR/PhoB-type_DNA-bd"/>
</dbReference>
<dbReference type="Pfam" id="PF00072">
    <property type="entry name" value="Response_reg"/>
    <property type="match status" value="1"/>
</dbReference>
<evidence type="ECO:0000313" key="14">
    <source>
        <dbReference type="EMBL" id="OEF96553.1"/>
    </source>
</evidence>
<protein>
    <recommendedName>
        <fullName evidence="9">Heme response regulator HssR</fullName>
    </recommendedName>
</protein>
<evidence type="ECO:0000256" key="7">
    <source>
        <dbReference type="ARBA" id="ARBA00023163"/>
    </source>
</evidence>
<keyword evidence="5 11" id="KW-0238">DNA-binding</keyword>
<organism evidence="14 15">
    <name type="scientific">Desulfuribacillus alkaliarsenatis</name>
    <dbReference type="NCBI Taxonomy" id="766136"/>
    <lineage>
        <taxon>Bacteria</taxon>
        <taxon>Bacillati</taxon>
        <taxon>Bacillota</taxon>
        <taxon>Desulfuribacillia</taxon>
        <taxon>Desulfuribacillales</taxon>
        <taxon>Desulfuribacillaceae</taxon>
        <taxon>Desulfuribacillus</taxon>
    </lineage>
</organism>